<keyword evidence="2" id="KW-1185">Reference proteome</keyword>
<gene>
    <name evidence="1" type="ORF">PACILC2_07900</name>
</gene>
<comment type="caution">
    <text evidence="1">The sequence shown here is derived from an EMBL/GenBank/DDBJ whole genome shotgun (WGS) entry which is preliminary data.</text>
</comment>
<evidence type="ECO:0000313" key="2">
    <source>
        <dbReference type="Proteomes" id="UP000680304"/>
    </source>
</evidence>
<protein>
    <submittedName>
        <fullName evidence="1">Uncharacterized protein</fullName>
    </submittedName>
</protein>
<proteinExistence type="predicted"/>
<evidence type="ECO:0000313" key="1">
    <source>
        <dbReference type="EMBL" id="GIQ62222.1"/>
    </source>
</evidence>
<accession>A0ABQ4N215</accession>
<reference evidence="1 2" key="1">
    <citation type="submission" date="2021-04" db="EMBL/GenBank/DDBJ databases">
        <title>Draft genome sequence of Paenibacillus cisolokensis, LC2-13A.</title>
        <authorList>
            <person name="Uke A."/>
            <person name="Chhe C."/>
            <person name="Baramee S."/>
            <person name="Kosugi A."/>
        </authorList>
    </citation>
    <scope>NUCLEOTIDE SEQUENCE [LARGE SCALE GENOMIC DNA]</scope>
    <source>
        <strain evidence="1 2">LC2-13A</strain>
    </source>
</reference>
<organism evidence="1 2">
    <name type="scientific">Paenibacillus cisolokensis</name>
    <dbReference type="NCBI Taxonomy" id="1658519"/>
    <lineage>
        <taxon>Bacteria</taxon>
        <taxon>Bacillati</taxon>
        <taxon>Bacillota</taxon>
        <taxon>Bacilli</taxon>
        <taxon>Bacillales</taxon>
        <taxon>Paenibacillaceae</taxon>
        <taxon>Paenibacillus</taxon>
    </lineage>
</organism>
<dbReference type="Proteomes" id="UP000680304">
    <property type="component" value="Unassembled WGS sequence"/>
</dbReference>
<sequence length="94" mass="10585">MPDGRLGDASVHFQVNHLTYMGEVPQQAKRPAASRNGVPRIAGGVGKTAIVQFFRTIFNHWSKIPAKYIFSWPNPAFECAEALKYCRIAGFYRK</sequence>
<name>A0ABQ4N215_9BACL</name>
<dbReference type="EMBL" id="BOVJ01000024">
    <property type="protein sequence ID" value="GIQ62222.1"/>
    <property type="molecule type" value="Genomic_DNA"/>
</dbReference>